<dbReference type="AlphaFoldDB" id="H2XN67"/>
<keyword evidence="2" id="KW-1185">Reference proteome</keyword>
<sequence>SWKFSKLLIFSYLLLKQDKYKIYVSRGEHRRLDNRLLPVSFTKLPTTIFIMMRARSLELYPLVIKNHRPLT</sequence>
<dbReference type="Proteomes" id="UP000008144">
    <property type="component" value="Unassembled WGS sequence"/>
</dbReference>
<dbReference type="Ensembl" id="ENSCINT00000035171.1">
    <property type="protein sequence ID" value="ENSCINP00000031100.1"/>
    <property type="gene ID" value="ENSCING00000019213.1"/>
</dbReference>
<name>H2XN67_CIOIN</name>
<accession>H2XN67</accession>
<reference evidence="2" key="1">
    <citation type="journal article" date="2002" name="Science">
        <title>The draft genome of Ciona intestinalis: insights into chordate and vertebrate origins.</title>
        <authorList>
            <person name="Dehal P."/>
            <person name="Satou Y."/>
            <person name="Campbell R.K."/>
            <person name="Chapman J."/>
            <person name="Degnan B."/>
            <person name="De Tomaso A."/>
            <person name="Davidson B."/>
            <person name="Di Gregorio A."/>
            <person name="Gelpke M."/>
            <person name="Goodstein D.M."/>
            <person name="Harafuji N."/>
            <person name="Hastings K.E."/>
            <person name="Ho I."/>
            <person name="Hotta K."/>
            <person name="Huang W."/>
            <person name="Kawashima T."/>
            <person name="Lemaire P."/>
            <person name="Martinez D."/>
            <person name="Meinertzhagen I.A."/>
            <person name="Necula S."/>
            <person name="Nonaka M."/>
            <person name="Putnam N."/>
            <person name="Rash S."/>
            <person name="Saiga H."/>
            <person name="Satake M."/>
            <person name="Terry A."/>
            <person name="Yamada L."/>
            <person name="Wang H.G."/>
            <person name="Awazu S."/>
            <person name="Azumi K."/>
            <person name="Boore J."/>
            <person name="Branno M."/>
            <person name="Chin-Bow S."/>
            <person name="DeSantis R."/>
            <person name="Doyle S."/>
            <person name="Francino P."/>
            <person name="Keys D.N."/>
            <person name="Haga S."/>
            <person name="Hayashi H."/>
            <person name="Hino K."/>
            <person name="Imai K.S."/>
            <person name="Inaba K."/>
            <person name="Kano S."/>
            <person name="Kobayashi K."/>
            <person name="Kobayashi M."/>
            <person name="Lee B.I."/>
            <person name="Makabe K.W."/>
            <person name="Manohar C."/>
            <person name="Matassi G."/>
            <person name="Medina M."/>
            <person name="Mochizuki Y."/>
            <person name="Mount S."/>
            <person name="Morishita T."/>
            <person name="Miura S."/>
            <person name="Nakayama A."/>
            <person name="Nishizaka S."/>
            <person name="Nomoto H."/>
            <person name="Ohta F."/>
            <person name="Oishi K."/>
            <person name="Rigoutsos I."/>
            <person name="Sano M."/>
            <person name="Sasaki A."/>
            <person name="Sasakura Y."/>
            <person name="Shoguchi E."/>
            <person name="Shin-i T."/>
            <person name="Spagnuolo A."/>
            <person name="Stainier D."/>
            <person name="Suzuki M.M."/>
            <person name="Tassy O."/>
            <person name="Takatori N."/>
            <person name="Tokuoka M."/>
            <person name="Yagi K."/>
            <person name="Yoshizaki F."/>
            <person name="Wada S."/>
            <person name="Zhang C."/>
            <person name="Hyatt P.D."/>
            <person name="Larimer F."/>
            <person name="Detter C."/>
            <person name="Doggett N."/>
            <person name="Glavina T."/>
            <person name="Hawkins T."/>
            <person name="Richardson P."/>
            <person name="Lucas S."/>
            <person name="Kohara Y."/>
            <person name="Levine M."/>
            <person name="Satoh N."/>
            <person name="Rokhsar D.S."/>
        </authorList>
    </citation>
    <scope>NUCLEOTIDE SEQUENCE [LARGE SCALE GENOMIC DNA]</scope>
</reference>
<reference evidence="1" key="2">
    <citation type="submission" date="2025-08" db="UniProtKB">
        <authorList>
            <consortium name="Ensembl"/>
        </authorList>
    </citation>
    <scope>IDENTIFICATION</scope>
</reference>
<dbReference type="HOGENOM" id="CLU_2746507_0_0_1"/>
<proteinExistence type="predicted"/>
<dbReference type="InParanoid" id="H2XN67"/>
<evidence type="ECO:0000313" key="1">
    <source>
        <dbReference type="Ensembl" id="ENSCINP00000031100.1"/>
    </source>
</evidence>
<reference evidence="1" key="3">
    <citation type="submission" date="2025-09" db="UniProtKB">
        <authorList>
            <consortium name="Ensembl"/>
        </authorList>
    </citation>
    <scope>IDENTIFICATION</scope>
</reference>
<protein>
    <submittedName>
        <fullName evidence="1">Uncharacterized protein</fullName>
    </submittedName>
</protein>
<evidence type="ECO:0000313" key="2">
    <source>
        <dbReference type="Proteomes" id="UP000008144"/>
    </source>
</evidence>
<organism evidence="1 2">
    <name type="scientific">Ciona intestinalis</name>
    <name type="common">Transparent sea squirt</name>
    <name type="synonym">Ascidia intestinalis</name>
    <dbReference type="NCBI Taxonomy" id="7719"/>
    <lineage>
        <taxon>Eukaryota</taxon>
        <taxon>Metazoa</taxon>
        <taxon>Chordata</taxon>
        <taxon>Tunicata</taxon>
        <taxon>Ascidiacea</taxon>
        <taxon>Phlebobranchia</taxon>
        <taxon>Cionidae</taxon>
        <taxon>Ciona</taxon>
    </lineage>
</organism>